<sequence>MKKKTWLMILLFVFLLYCPAKAEKMDFKTIILTNGAKIKYLYRDTIPIIYISVLIPASVLDERKPSVAYLTAHLLTHGTKNKTARQIEDEIDFLAISIEKKITHDYTMLTLSTTKRHLKEAIELFFDILMNPVFPDDEIKKETSILEKSLRQMEQEPSYLAYKQLLKQLFGEHPYGKPAEGVPEKLSDVTRQDILSFYEDFYKPEKMIFSVVGDLSEEQLKELIEKRINKWQGKTKNRNLHAVIFEKRDKPVEIILKKDYLTQSTIVLGFEGISRNDPDFYSLSVMNYILGGGGLTSRLATKIREQRGLAYSVYSTFTPYLLPGAFYIEVKTKAENTENVIKMIVKELKTMKEKAVTDEELKEAKAFLTGSFPLRIDTMKKISEFLLVTDFYGLGDDYIVRYPEYIEKVTAEDIKKVARRILNTDSYILVVVGAL</sequence>
<protein>
    <submittedName>
        <fullName evidence="5">Insulinase family protein</fullName>
    </submittedName>
</protein>
<evidence type="ECO:0000259" key="4">
    <source>
        <dbReference type="Pfam" id="PF05193"/>
    </source>
</evidence>
<dbReference type="InterPro" id="IPR050361">
    <property type="entry name" value="MPP/UQCRC_Complex"/>
</dbReference>
<evidence type="ECO:0000313" key="5">
    <source>
        <dbReference type="EMBL" id="HGH00004.1"/>
    </source>
</evidence>
<feature type="domain" description="Peptidase M16 C-terminal" evidence="4">
    <location>
        <begin position="188"/>
        <end position="366"/>
    </location>
</feature>
<dbReference type="Pfam" id="PF05193">
    <property type="entry name" value="Peptidase_M16_C"/>
    <property type="match status" value="1"/>
</dbReference>
<dbReference type="InterPro" id="IPR007863">
    <property type="entry name" value="Peptidase_M16_C"/>
</dbReference>
<reference evidence="5" key="1">
    <citation type="journal article" date="2020" name="mSystems">
        <title>Genome- and Community-Level Interaction Insights into Carbon Utilization and Element Cycling Functions of Hydrothermarchaeota in Hydrothermal Sediment.</title>
        <authorList>
            <person name="Zhou Z."/>
            <person name="Liu Y."/>
            <person name="Xu W."/>
            <person name="Pan J."/>
            <person name="Luo Z.H."/>
            <person name="Li M."/>
        </authorList>
    </citation>
    <scope>NUCLEOTIDE SEQUENCE [LARGE SCALE GENOMIC DNA]</scope>
    <source>
        <strain evidence="5">SpSt-788</strain>
    </source>
</reference>
<dbReference type="GO" id="GO:0046872">
    <property type="term" value="F:metal ion binding"/>
    <property type="evidence" value="ECO:0007669"/>
    <property type="project" value="InterPro"/>
</dbReference>
<feature type="signal peptide" evidence="2">
    <location>
        <begin position="1"/>
        <end position="22"/>
    </location>
</feature>
<name>A0A7C4EL24_9BACT</name>
<evidence type="ECO:0000259" key="3">
    <source>
        <dbReference type="Pfam" id="PF00675"/>
    </source>
</evidence>
<feature type="chain" id="PRO_5027811515" evidence="2">
    <location>
        <begin position="23"/>
        <end position="435"/>
    </location>
</feature>
<dbReference type="AlphaFoldDB" id="A0A7C4EL24"/>
<feature type="domain" description="Peptidase M16 N-terminal" evidence="3">
    <location>
        <begin position="65"/>
        <end position="179"/>
    </location>
</feature>
<dbReference type="PANTHER" id="PTHR11851:SF49">
    <property type="entry name" value="MITOCHONDRIAL-PROCESSING PEPTIDASE SUBUNIT ALPHA"/>
    <property type="match status" value="1"/>
</dbReference>
<dbReference type="SUPFAM" id="SSF63411">
    <property type="entry name" value="LuxS/MPP-like metallohydrolase"/>
    <property type="match status" value="2"/>
</dbReference>
<organism evidence="5">
    <name type="scientific">Thermodesulfovibrio aggregans</name>
    <dbReference type="NCBI Taxonomy" id="86166"/>
    <lineage>
        <taxon>Bacteria</taxon>
        <taxon>Pseudomonadati</taxon>
        <taxon>Nitrospirota</taxon>
        <taxon>Thermodesulfovibrionia</taxon>
        <taxon>Thermodesulfovibrionales</taxon>
        <taxon>Thermodesulfovibrionaceae</taxon>
        <taxon>Thermodesulfovibrio</taxon>
    </lineage>
</organism>
<keyword evidence="2" id="KW-0732">Signal</keyword>
<evidence type="ECO:0000256" key="2">
    <source>
        <dbReference type="SAM" id="SignalP"/>
    </source>
</evidence>
<gene>
    <name evidence="5" type="ORF">ENV75_06130</name>
</gene>
<dbReference type="EMBL" id="DTHO01000066">
    <property type="protein sequence ID" value="HGH00004.1"/>
    <property type="molecule type" value="Genomic_DNA"/>
</dbReference>
<dbReference type="InterPro" id="IPR011249">
    <property type="entry name" value="Metalloenz_LuxS/M16"/>
</dbReference>
<dbReference type="Gene3D" id="3.30.830.10">
    <property type="entry name" value="Metalloenzyme, LuxS/M16 peptidase-like"/>
    <property type="match status" value="2"/>
</dbReference>
<comment type="caution">
    <text evidence="5">The sequence shown here is derived from an EMBL/GenBank/DDBJ whole genome shotgun (WGS) entry which is preliminary data.</text>
</comment>
<evidence type="ECO:0000256" key="1">
    <source>
        <dbReference type="ARBA" id="ARBA00007261"/>
    </source>
</evidence>
<dbReference type="PANTHER" id="PTHR11851">
    <property type="entry name" value="METALLOPROTEASE"/>
    <property type="match status" value="1"/>
</dbReference>
<proteinExistence type="inferred from homology"/>
<dbReference type="InterPro" id="IPR011765">
    <property type="entry name" value="Pept_M16_N"/>
</dbReference>
<dbReference type="Pfam" id="PF00675">
    <property type="entry name" value="Peptidase_M16"/>
    <property type="match status" value="1"/>
</dbReference>
<comment type="similarity">
    <text evidence="1">Belongs to the peptidase M16 family.</text>
</comment>
<accession>A0A7C4EL24</accession>